<dbReference type="SUPFAM" id="SSF52833">
    <property type="entry name" value="Thioredoxin-like"/>
    <property type="match status" value="1"/>
</dbReference>
<name>A0A6J7JKB4_9ZZZZ</name>
<accession>A0A6J7JKB4</accession>
<evidence type="ECO:0000259" key="1">
    <source>
        <dbReference type="Pfam" id="PF03190"/>
    </source>
</evidence>
<dbReference type="EMBL" id="CAFBMK010000261">
    <property type="protein sequence ID" value="CAB4943011.1"/>
    <property type="molecule type" value="Genomic_DNA"/>
</dbReference>
<dbReference type="InterPro" id="IPR004879">
    <property type="entry name" value="Ssp411-like_TRX"/>
</dbReference>
<dbReference type="InterPro" id="IPR024705">
    <property type="entry name" value="Ssp411"/>
</dbReference>
<dbReference type="PIRSF" id="PIRSF006402">
    <property type="entry name" value="UCP006402_thioredoxin"/>
    <property type="match status" value="1"/>
</dbReference>
<dbReference type="InterPro" id="IPR012341">
    <property type="entry name" value="6hp_glycosidase-like_sf"/>
</dbReference>
<evidence type="ECO:0000313" key="2">
    <source>
        <dbReference type="EMBL" id="CAB4943011.1"/>
    </source>
</evidence>
<dbReference type="SUPFAM" id="SSF48208">
    <property type="entry name" value="Six-hairpin glycosidases"/>
    <property type="match status" value="1"/>
</dbReference>
<organism evidence="2">
    <name type="scientific">freshwater metagenome</name>
    <dbReference type="NCBI Taxonomy" id="449393"/>
    <lineage>
        <taxon>unclassified sequences</taxon>
        <taxon>metagenomes</taxon>
        <taxon>ecological metagenomes</taxon>
    </lineage>
</organism>
<feature type="domain" description="Spermatogenesis-associated protein 20-like TRX" evidence="1">
    <location>
        <begin position="3"/>
        <end position="159"/>
    </location>
</feature>
<dbReference type="InterPro" id="IPR008928">
    <property type="entry name" value="6-hairpin_glycosidase_sf"/>
</dbReference>
<protein>
    <submittedName>
        <fullName evidence="2">Unannotated protein</fullName>
    </submittedName>
</protein>
<dbReference type="InterPro" id="IPR036249">
    <property type="entry name" value="Thioredoxin-like_sf"/>
</dbReference>
<dbReference type="AlphaFoldDB" id="A0A6J7JKB4"/>
<dbReference type="Pfam" id="PF03190">
    <property type="entry name" value="Thioredox_DsbH"/>
    <property type="match status" value="1"/>
</dbReference>
<dbReference type="PANTHER" id="PTHR42899:SF1">
    <property type="entry name" value="SPERMATOGENESIS-ASSOCIATED PROTEIN 20"/>
    <property type="match status" value="1"/>
</dbReference>
<dbReference type="PANTHER" id="PTHR42899">
    <property type="entry name" value="SPERMATOGENESIS-ASSOCIATED PROTEIN 20"/>
    <property type="match status" value="1"/>
</dbReference>
<dbReference type="GO" id="GO:0005975">
    <property type="term" value="P:carbohydrate metabolic process"/>
    <property type="evidence" value="ECO:0007669"/>
    <property type="project" value="InterPro"/>
</dbReference>
<dbReference type="CDD" id="cd02955">
    <property type="entry name" value="SSP411"/>
    <property type="match status" value="1"/>
</dbReference>
<dbReference type="Gene3D" id="1.50.10.10">
    <property type="match status" value="1"/>
</dbReference>
<sequence length="677" mass="73054">MGNALASETSPYLLQHAENPVDWLPWGPEALARAREEDRPLLVSIGYSACHWCHVMAHESFEDPAVAALMNRHFVCVKVDREERPDVDALCMDAVVAMTGQGGWPLNVFLTPGQAPIHGGTYYPPEPRHGLPSWRMVLDAVAQAWREKRDDILASLADADRRLAGGADLRPADEVPDASLLPASVERLRSGYDSMNGGLGQAPKFPPHAVLLFLLARASDAAADAEERSRAAAMARQTLRSMASGGIHDQLGGGFSRYAVDASWTVPHFEKMLYDNALLARAYVQGWLLWRDEGLREVAERTLAFLATELRGPEGGFLAALDADSEGVEGRFYVWTPEAVREALPPAEADAAVRWFGITPEGNFEDGTTVLEDRGPAPDAAARERIRAGLLAARSQRVRPGTDDKRLAGWNGLAIQAFAEAAAAFGRDDLLDVAREAAAFVRRELVVDGRLRRTWSHRAGGGAGPHPAVLEDHAFLLEALLALHEAGGDPEHLTWARELADVLEQRFADPDRGGFFSTADDAEALLVRRKEVDDAPIPSGGSSAARGLLRLAALTGEHRHAAAAEGWLRLVAPAAGSHPQAVAYALLALDERHRPAREVAVVGREEEREALLAVVRERLRPGIVVAHGDGLHPEDDAVPLLRGRTPVDGHAAAYVCEGFACRAPVTTPDALRAALGD</sequence>
<gene>
    <name evidence="2" type="ORF">UFOPK3564_03060</name>
</gene>
<dbReference type="Gene3D" id="3.40.30.10">
    <property type="entry name" value="Glutaredoxin"/>
    <property type="match status" value="1"/>
</dbReference>
<proteinExistence type="predicted"/>
<reference evidence="2" key="1">
    <citation type="submission" date="2020-05" db="EMBL/GenBank/DDBJ databases">
        <authorList>
            <person name="Chiriac C."/>
            <person name="Salcher M."/>
            <person name="Ghai R."/>
            <person name="Kavagutti S V."/>
        </authorList>
    </citation>
    <scope>NUCLEOTIDE SEQUENCE</scope>
</reference>